<dbReference type="EMBL" id="JARBJD010000303">
    <property type="protein sequence ID" value="KAK2944353.1"/>
    <property type="molecule type" value="Genomic_DNA"/>
</dbReference>
<dbReference type="PRINTS" id="PR00705">
    <property type="entry name" value="PAPAIN"/>
</dbReference>
<sequence>MGDPQLGQAAGSKIVPFKVVNHKMFCLFAAVFANSIVEIVNSDPSSTWVAVEYPASVMNRAKFIARLGTYVPTSEEKTFVPRNDHPTEFFCSDRWGDKIMEVRDQASCGSCWAFSVAETVGDRLNILGCGRGHMSTQDLVSCDTTNYACNGGYMDRSWKWIVSNGITSEKCLSYKSGGGRVPACPTTCDDGSAIERVKAKSWKQLTANEMMDEMMNNGPLSVAFTVYSDFMSYRSGVYIHKTGGVSGGHAVLAVGWGVEDGTPYWLCQNSWGKSWGEAGHFKILRGQNHCGIEGTVTVGYFEC</sequence>
<dbReference type="InterPro" id="IPR000668">
    <property type="entry name" value="Peptidase_C1A_C"/>
</dbReference>
<dbReference type="InterPro" id="IPR013128">
    <property type="entry name" value="Peptidase_C1A"/>
</dbReference>
<evidence type="ECO:0000313" key="4">
    <source>
        <dbReference type="Proteomes" id="UP001281761"/>
    </source>
</evidence>
<dbReference type="InterPro" id="IPR038765">
    <property type="entry name" value="Papain-like_cys_pep_sf"/>
</dbReference>
<dbReference type="Pfam" id="PF00112">
    <property type="entry name" value="Peptidase_C1"/>
    <property type="match status" value="1"/>
</dbReference>
<proteinExistence type="inferred from homology"/>
<evidence type="ECO:0000313" key="3">
    <source>
        <dbReference type="EMBL" id="KAK2944353.1"/>
    </source>
</evidence>
<dbReference type="CDD" id="cd02620">
    <property type="entry name" value="Peptidase_C1A_CathepsinB"/>
    <property type="match status" value="1"/>
</dbReference>
<dbReference type="InterPro" id="IPR025660">
    <property type="entry name" value="Pept_his_AS"/>
</dbReference>
<evidence type="ECO:0000259" key="2">
    <source>
        <dbReference type="SMART" id="SM00645"/>
    </source>
</evidence>
<protein>
    <submittedName>
        <fullName evidence="3">Cathepsin B</fullName>
        <ecNumber evidence="3">3.4.22.1</ecNumber>
    </submittedName>
</protein>
<dbReference type="EC" id="3.4.22.1" evidence="3"/>
<organism evidence="3 4">
    <name type="scientific">Blattamonas nauphoetae</name>
    <dbReference type="NCBI Taxonomy" id="2049346"/>
    <lineage>
        <taxon>Eukaryota</taxon>
        <taxon>Metamonada</taxon>
        <taxon>Preaxostyla</taxon>
        <taxon>Oxymonadida</taxon>
        <taxon>Blattamonas</taxon>
    </lineage>
</organism>
<dbReference type="PANTHER" id="PTHR12411">
    <property type="entry name" value="CYSTEINE PROTEASE FAMILY C1-RELATED"/>
    <property type="match status" value="1"/>
</dbReference>
<name>A0ABQ9WYF4_9EUKA</name>
<reference evidence="3 4" key="1">
    <citation type="journal article" date="2022" name="bioRxiv">
        <title>Genomics of Preaxostyla Flagellates Illuminates Evolutionary Transitions and the Path Towards Mitochondrial Loss.</title>
        <authorList>
            <person name="Novak L.V.F."/>
            <person name="Treitli S.C."/>
            <person name="Pyrih J."/>
            <person name="Halakuc P."/>
            <person name="Pipaliya S.V."/>
            <person name="Vacek V."/>
            <person name="Brzon O."/>
            <person name="Soukal P."/>
            <person name="Eme L."/>
            <person name="Dacks J.B."/>
            <person name="Karnkowska A."/>
            <person name="Elias M."/>
            <person name="Hampl V."/>
        </authorList>
    </citation>
    <scope>NUCLEOTIDE SEQUENCE [LARGE SCALE GENOMIC DNA]</scope>
    <source>
        <strain evidence="3">NAU3</strain>
        <tissue evidence="3">Gut</tissue>
    </source>
</reference>
<dbReference type="PROSITE" id="PS00139">
    <property type="entry name" value="THIOL_PROTEASE_CYS"/>
    <property type="match status" value="1"/>
</dbReference>
<evidence type="ECO:0000256" key="1">
    <source>
        <dbReference type="ARBA" id="ARBA00008455"/>
    </source>
</evidence>
<dbReference type="SUPFAM" id="SSF54001">
    <property type="entry name" value="Cysteine proteinases"/>
    <property type="match status" value="1"/>
</dbReference>
<dbReference type="InterPro" id="IPR000169">
    <property type="entry name" value="Pept_cys_AS"/>
</dbReference>
<feature type="domain" description="Peptidase C1A papain C-terminal" evidence="2">
    <location>
        <begin position="85"/>
        <end position="300"/>
    </location>
</feature>
<comment type="similarity">
    <text evidence="1">Belongs to the peptidase C1 family.</text>
</comment>
<comment type="caution">
    <text evidence="3">The sequence shown here is derived from an EMBL/GenBank/DDBJ whole genome shotgun (WGS) entry which is preliminary data.</text>
</comment>
<accession>A0ABQ9WYF4</accession>
<dbReference type="PROSITE" id="PS00639">
    <property type="entry name" value="THIOL_PROTEASE_HIS"/>
    <property type="match status" value="1"/>
</dbReference>
<dbReference type="Proteomes" id="UP001281761">
    <property type="component" value="Unassembled WGS sequence"/>
</dbReference>
<dbReference type="SMART" id="SM00645">
    <property type="entry name" value="Pept_C1"/>
    <property type="match status" value="1"/>
</dbReference>
<dbReference type="Gene3D" id="3.90.70.10">
    <property type="entry name" value="Cysteine proteinases"/>
    <property type="match status" value="1"/>
</dbReference>
<keyword evidence="4" id="KW-1185">Reference proteome</keyword>
<dbReference type="GO" id="GO:0004197">
    <property type="term" value="F:cysteine-type endopeptidase activity"/>
    <property type="evidence" value="ECO:0007669"/>
    <property type="project" value="UniProtKB-EC"/>
</dbReference>
<gene>
    <name evidence="3" type="ORF">BLNAU_20747</name>
</gene>
<keyword evidence="3" id="KW-0378">Hydrolase</keyword>